<feature type="region of interest" description="Disordered" evidence="1">
    <location>
        <begin position="176"/>
        <end position="214"/>
    </location>
</feature>
<feature type="transmembrane region" description="Helical" evidence="2">
    <location>
        <begin position="20"/>
        <end position="46"/>
    </location>
</feature>
<proteinExistence type="predicted"/>
<keyword evidence="2" id="KW-0472">Membrane</keyword>
<keyword evidence="4" id="KW-1185">Reference proteome</keyword>
<reference evidence="3" key="1">
    <citation type="submission" date="2025-08" db="UniProtKB">
        <authorList>
            <consortium name="Ensembl"/>
        </authorList>
    </citation>
    <scope>IDENTIFICATION</scope>
</reference>
<dbReference type="AlphaFoldDB" id="A0A8C8J0P9"/>
<dbReference type="GeneTree" id="ENSGT01120000271957"/>
<dbReference type="RefSeq" id="XP_024252556.1">
    <property type="nucleotide sequence ID" value="XM_024396788.2"/>
</dbReference>
<protein>
    <submittedName>
        <fullName evidence="3">Uncharacterized protein</fullName>
    </submittedName>
</protein>
<evidence type="ECO:0000256" key="2">
    <source>
        <dbReference type="SAM" id="Phobius"/>
    </source>
</evidence>
<reference evidence="3" key="2">
    <citation type="submission" date="2025-09" db="UniProtKB">
        <authorList>
            <consortium name="Ensembl"/>
        </authorList>
    </citation>
    <scope>IDENTIFICATION</scope>
</reference>
<evidence type="ECO:0000313" key="4">
    <source>
        <dbReference type="Proteomes" id="UP000694402"/>
    </source>
</evidence>
<keyword evidence="2" id="KW-0812">Transmembrane</keyword>
<dbReference type="GeneID" id="112230497"/>
<name>A0A8C8J0P9_ONCTS</name>
<feature type="compositionally biased region" description="Polar residues" evidence="1">
    <location>
        <begin position="198"/>
        <end position="208"/>
    </location>
</feature>
<dbReference type="Proteomes" id="UP000694402">
    <property type="component" value="Unassembled WGS sequence"/>
</dbReference>
<dbReference type="KEGG" id="otw:112230497"/>
<organism evidence="3 4">
    <name type="scientific">Oncorhynchus tshawytscha</name>
    <name type="common">Chinook salmon</name>
    <name type="synonym">Salmo tshawytscha</name>
    <dbReference type="NCBI Taxonomy" id="74940"/>
    <lineage>
        <taxon>Eukaryota</taxon>
        <taxon>Metazoa</taxon>
        <taxon>Chordata</taxon>
        <taxon>Craniata</taxon>
        <taxon>Vertebrata</taxon>
        <taxon>Euteleostomi</taxon>
        <taxon>Actinopterygii</taxon>
        <taxon>Neopterygii</taxon>
        <taxon>Teleostei</taxon>
        <taxon>Protacanthopterygii</taxon>
        <taxon>Salmoniformes</taxon>
        <taxon>Salmonidae</taxon>
        <taxon>Salmoninae</taxon>
        <taxon>Oncorhynchus</taxon>
    </lineage>
</organism>
<evidence type="ECO:0000256" key="1">
    <source>
        <dbReference type="SAM" id="MobiDB-lite"/>
    </source>
</evidence>
<sequence length="330" mass="36501">MSQIDPSTPPSNLSEGLSIISLRLLLMLLIPCVVLLLLLNCLFLGYKLHIFSKKNRKRQDNESILQSTLSTRQRMTIISEPPFVPNQDGKGGYISVSESILAQALSSPRSSPNDKAAVEQSIRFVRLVGATGDGGSESLGAPSAILATTADINSRIDQPRRSSVYSRNKIGWRRSAPVLPQSSDSEAELPNLVPPNSPALNDTHSRVTPDQGHMRRCSTMELQYVLNNTEEHKFDMVEFECEYASSIPPETSCFVASDNSSTMGPGLDSDFGASAGVSLRILSADSDGLTNRMWASGMDWDYYDPCYVRERHIPKQKYHKPALHTKHYWV</sequence>
<accession>A0A8C8J0P9</accession>
<gene>
    <name evidence="3" type="primary">LOC112230497</name>
</gene>
<dbReference type="Ensembl" id="ENSOTST00005091317.2">
    <property type="protein sequence ID" value="ENSOTSP00005084098.2"/>
    <property type="gene ID" value="ENSOTSG00005039768.2"/>
</dbReference>
<evidence type="ECO:0000313" key="3">
    <source>
        <dbReference type="Ensembl" id="ENSOTSP00005084098.2"/>
    </source>
</evidence>
<keyword evidence="2" id="KW-1133">Transmembrane helix</keyword>